<sequence>MLHCVYGMNKSGRIITFCILIDPAVAAHEGVRIREADRDRRAAPHQFGAAHPPYGAHDHATVAAALTARADIDITKASEEKLGQIFCNISDVM</sequence>
<dbReference type="EMBL" id="JACEFF010000400">
    <property type="protein sequence ID" value="KAH9638398.1"/>
    <property type="molecule type" value="Genomic_DNA"/>
</dbReference>
<name>A0A922ML35_SPOEX</name>
<organism evidence="1 2">
    <name type="scientific">Spodoptera exigua</name>
    <name type="common">Beet armyworm</name>
    <name type="synonym">Noctua fulgens</name>
    <dbReference type="NCBI Taxonomy" id="7107"/>
    <lineage>
        <taxon>Eukaryota</taxon>
        <taxon>Metazoa</taxon>
        <taxon>Ecdysozoa</taxon>
        <taxon>Arthropoda</taxon>
        <taxon>Hexapoda</taxon>
        <taxon>Insecta</taxon>
        <taxon>Pterygota</taxon>
        <taxon>Neoptera</taxon>
        <taxon>Endopterygota</taxon>
        <taxon>Lepidoptera</taxon>
        <taxon>Glossata</taxon>
        <taxon>Ditrysia</taxon>
        <taxon>Noctuoidea</taxon>
        <taxon>Noctuidae</taxon>
        <taxon>Amphipyrinae</taxon>
        <taxon>Spodoptera</taxon>
    </lineage>
</organism>
<proteinExistence type="predicted"/>
<dbReference type="AlphaFoldDB" id="A0A922ML35"/>
<evidence type="ECO:0000313" key="2">
    <source>
        <dbReference type="Proteomes" id="UP000814243"/>
    </source>
</evidence>
<accession>A0A922ML35</accession>
<evidence type="ECO:0000313" key="1">
    <source>
        <dbReference type="EMBL" id="KAH9638398.1"/>
    </source>
</evidence>
<protein>
    <submittedName>
        <fullName evidence="1">Uncharacterized protein</fullName>
    </submittedName>
</protein>
<comment type="caution">
    <text evidence="1">The sequence shown here is derived from an EMBL/GenBank/DDBJ whole genome shotgun (WGS) entry which is preliminary data.</text>
</comment>
<dbReference type="Proteomes" id="UP000814243">
    <property type="component" value="Unassembled WGS sequence"/>
</dbReference>
<gene>
    <name evidence="1" type="ORF">HF086_004200</name>
</gene>
<reference evidence="1" key="1">
    <citation type="journal article" date="2021" name="G3 (Bethesda)">
        <title>Genome and transcriptome analysis of the beet armyworm Spodoptera exigua reveals targets for pest control. .</title>
        <authorList>
            <person name="Simon S."/>
            <person name="Breeschoten T."/>
            <person name="Jansen H.J."/>
            <person name="Dirks R.P."/>
            <person name="Schranz M.E."/>
            <person name="Ros V.I.D."/>
        </authorList>
    </citation>
    <scope>NUCLEOTIDE SEQUENCE</scope>
    <source>
        <strain evidence="1">TB_SE_WUR_2020</strain>
    </source>
</reference>